<dbReference type="Proteomes" id="UP000464389">
    <property type="component" value="Chromosome"/>
</dbReference>
<gene>
    <name evidence="1" type="ORF">GW952_05905</name>
</gene>
<proteinExistence type="predicted"/>
<sequence length="61" mass="6255">MASDQVGENSLSVSFKLAVKSINLSGEKGKTMPILGKSFGGILGKKKLDKKPGAGPGLLLL</sequence>
<evidence type="ECO:0000313" key="2">
    <source>
        <dbReference type="Proteomes" id="UP000464389"/>
    </source>
</evidence>
<organism evidence="1 2">
    <name type="scientific">Klebsiella michiganensis</name>
    <dbReference type="NCBI Taxonomy" id="1134687"/>
    <lineage>
        <taxon>Bacteria</taxon>
        <taxon>Pseudomonadati</taxon>
        <taxon>Pseudomonadota</taxon>
        <taxon>Gammaproteobacteria</taxon>
        <taxon>Enterobacterales</taxon>
        <taxon>Enterobacteriaceae</taxon>
        <taxon>Klebsiella/Raoultella group</taxon>
        <taxon>Klebsiella</taxon>
    </lineage>
</organism>
<protein>
    <submittedName>
        <fullName evidence="1">Uncharacterized protein</fullName>
    </submittedName>
</protein>
<name>A0A6P1UWS7_9ENTR</name>
<evidence type="ECO:0000313" key="1">
    <source>
        <dbReference type="EMBL" id="QHS45166.1"/>
    </source>
</evidence>
<dbReference type="RefSeq" id="WP_162121383.1">
    <property type="nucleotide sequence ID" value="NZ_CP048108.1"/>
</dbReference>
<dbReference type="AlphaFoldDB" id="A0A6P1UWS7"/>
<accession>A0A6P1UWS7</accession>
<dbReference type="EMBL" id="CP048108">
    <property type="protein sequence ID" value="QHS45166.1"/>
    <property type="molecule type" value="Genomic_DNA"/>
</dbReference>
<reference evidence="1 2" key="1">
    <citation type="submission" date="2020-01" db="EMBL/GenBank/DDBJ databases">
        <title>Bactrocera dorsalis gut bacteria genome.</title>
        <authorList>
            <person name="Zhang H."/>
            <person name="Cai Z."/>
        </authorList>
    </citation>
    <scope>NUCLEOTIDE SEQUENCE [LARGE SCALE GENOMIC DNA]</scope>
    <source>
        <strain evidence="1 2">BD177</strain>
    </source>
</reference>